<evidence type="ECO:0000313" key="7">
    <source>
        <dbReference type="EMBL" id="MBP0057530.1"/>
    </source>
</evidence>
<gene>
    <name evidence="6" type="primary">mreB</name>
    <name evidence="8" type="ORF">FYJ25_03380</name>
    <name evidence="7" type="ORF">JYQ75_09010</name>
</gene>
<evidence type="ECO:0000313" key="10">
    <source>
        <dbReference type="Proteomes" id="UP001315001"/>
    </source>
</evidence>
<dbReference type="InterPro" id="IPR004753">
    <property type="entry name" value="MreB"/>
</dbReference>
<dbReference type="Proteomes" id="UP000433359">
    <property type="component" value="Unassembled WGS sequence"/>
</dbReference>
<dbReference type="Gene3D" id="3.30.420.40">
    <property type="match status" value="3"/>
</dbReference>
<keyword evidence="2 6" id="KW-0547">Nucleotide-binding</keyword>
<comment type="caution">
    <text evidence="6">Lacks conserved residue(s) required for the propagation of feature annotation.</text>
</comment>
<dbReference type="AlphaFoldDB" id="A0A6N7YG81"/>
<comment type="function">
    <text evidence="6">Forms membrane-associated dynamic filaments that are essential for cell shape determination. Acts by regulating cell wall synthesis and cell elongation, and thus cell shape. A feedback loop between cell geometry and MreB localization may maintain elongated cell shape by targeting cell wall growth to regions of negative cell wall curvature.</text>
</comment>
<proteinExistence type="inferred from homology"/>
<keyword evidence="4 6" id="KW-0133">Cell shape</keyword>
<dbReference type="GO" id="GO:0005737">
    <property type="term" value="C:cytoplasm"/>
    <property type="evidence" value="ECO:0007669"/>
    <property type="project" value="UniProtKB-SubCell"/>
</dbReference>
<name>A0A6N7YG81_9FIRM</name>
<evidence type="ECO:0000256" key="6">
    <source>
        <dbReference type="HAMAP-Rule" id="MF_02207"/>
    </source>
</evidence>
<comment type="subunit">
    <text evidence="6">Forms polymers.</text>
</comment>
<keyword evidence="10" id="KW-1185">Reference proteome</keyword>
<dbReference type="GO" id="GO:0005524">
    <property type="term" value="F:ATP binding"/>
    <property type="evidence" value="ECO:0007669"/>
    <property type="project" value="UniProtKB-KW"/>
</dbReference>
<dbReference type="Pfam" id="PF06723">
    <property type="entry name" value="MreB_Mbl"/>
    <property type="match status" value="1"/>
</dbReference>
<evidence type="ECO:0000256" key="3">
    <source>
        <dbReference type="ARBA" id="ARBA00022840"/>
    </source>
</evidence>
<evidence type="ECO:0000256" key="4">
    <source>
        <dbReference type="ARBA" id="ARBA00022960"/>
    </source>
</evidence>
<dbReference type="PANTHER" id="PTHR42749:SF1">
    <property type="entry name" value="CELL SHAPE-DETERMINING PROTEIN MREB"/>
    <property type="match status" value="1"/>
</dbReference>
<dbReference type="Proteomes" id="UP001315001">
    <property type="component" value="Unassembled WGS sequence"/>
</dbReference>
<evidence type="ECO:0000313" key="9">
    <source>
        <dbReference type="Proteomes" id="UP000433359"/>
    </source>
</evidence>
<sequence length="354" mass="38963">MLTKGDIPMSEKIYGIDMGTNSIKIYQKAAGVILHQKNMIAMVKKKEPLALGDEAYSMYEKAPKNIEVKQPIVNGVIADFTAMQTMIQLYFKGMHGKKFAEGLAAGGNAEFYIAVPSDITEVEKRAFFDLIASSSLKTKKIRIVEKPIADALGAGLDVMDATGRLIVNIGADTTEISLISLGGIVQSRLLKIGGTKFDEAIQQTVKKKHNLVIGMKSAERLKMQLASGIKEEEEITYDVMGRNLITGLPNRVTVTNHLIFEAMSESLSSIIDAIKFILEKTPPELSMDIMHDGICMTGASTHIKNLDLLIQQETGLSIMKMEEPELTVVKGLGMIMENPDYERLAHNLQDSDFH</sequence>
<evidence type="ECO:0000256" key="5">
    <source>
        <dbReference type="ARBA" id="ARBA00023458"/>
    </source>
</evidence>
<keyword evidence="3 6" id="KW-0067">ATP-binding</keyword>
<evidence type="ECO:0000313" key="8">
    <source>
        <dbReference type="EMBL" id="MSU81420.1"/>
    </source>
</evidence>
<evidence type="ECO:0000256" key="1">
    <source>
        <dbReference type="ARBA" id="ARBA00022490"/>
    </source>
</evidence>
<dbReference type="PRINTS" id="PR01652">
    <property type="entry name" value="SHAPEPROTEIN"/>
</dbReference>
<feature type="binding site" evidence="6">
    <location>
        <begin position="219"/>
        <end position="222"/>
    </location>
    <ligand>
        <name>ATP</name>
        <dbReference type="ChEBI" id="CHEBI:30616"/>
    </ligand>
</feature>
<dbReference type="GO" id="GO:0000902">
    <property type="term" value="P:cell morphogenesis"/>
    <property type="evidence" value="ECO:0007669"/>
    <property type="project" value="InterPro"/>
</dbReference>
<dbReference type="InterPro" id="IPR043129">
    <property type="entry name" value="ATPase_NBD"/>
</dbReference>
<dbReference type="CDD" id="cd10225">
    <property type="entry name" value="ASKHA_NBD_MreB-like"/>
    <property type="match status" value="1"/>
</dbReference>
<dbReference type="NCBIfam" id="NF010539">
    <property type="entry name" value="PRK13927.1"/>
    <property type="match status" value="1"/>
</dbReference>
<dbReference type="InterPro" id="IPR056546">
    <property type="entry name" value="MreB_MamK-like"/>
</dbReference>
<organism evidence="8 9">
    <name type="scientific">Anaerobutyricum soehngenii</name>
    <dbReference type="NCBI Taxonomy" id="105843"/>
    <lineage>
        <taxon>Bacteria</taxon>
        <taxon>Bacillati</taxon>
        <taxon>Bacillota</taxon>
        <taxon>Clostridia</taxon>
        <taxon>Lachnospirales</taxon>
        <taxon>Lachnospiraceae</taxon>
        <taxon>Anaerobutyricum</taxon>
    </lineage>
</organism>
<dbReference type="GO" id="GO:0008360">
    <property type="term" value="P:regulation of cell shape"/>
    <property type="evidence" value="ECO:0007669"/>
    <property type="project" value="UniProtKB-UniRule"/>
</dbReference>
<comment type="caution">
    <text evidence="8">The sequence shown here is derived from an EMBL/GenBank/DDBJ whole genome shotgun (WGS) entry which is preliminary data.</text>
</comment>
<dbReference type="HAMAP" id="MF_02207">
    <property type="entry name" value="MreB"/>
    <property type="match status" value="1"/>
</dbReference>
<reference evidence="8 9" key="1">
    <citation type="submission" date="2019-08" db="EMBL/GenBank/DDBJ databases">
        <title>In-depth cultivation of the pig gut microbiome towards novel bacterial diversity and tailored functional studies.</title>
        <authorList>
            <person name="Wylensek D."/>
            <person name="Hitch T.C.A."/>
            <person name="Clavel T."/>
        </authorList>
    </citation>
    <scope>NUCLEOTIDE SEQUENCE [LARGE SCALE GENOMIC DNA]</scope>
    <source>
        <strain evidence="8 9">BSM-383-APC-4H</strain>
    </source>
</reference>
<evidence type="ECO:0000256" key="2">
    <source>
        <dbReference type="ARBA" id="ARBA00022741"/>
    </source>
</evidence>
<dbReference type="EMBL" id="VULP01000004">
    <property type="protein sequence ID" value="MSU81420.1"/>
    <property type="molecule type" value="Genomic_DNA"/>
</dbReference>
<keyword evidence="1 6" id="KW-0963">Cytoplasm</keyword>
<comment type="subcellular location">
    <subcellularLocation>
        <location evidence="6">Cytoplasm</location>
    </subcellularLocation>
    <text evidence="6">Membrane-associated.</text>
</comment>
<dbReference type="SUPFAM" id="SSF53067">
    <property type="entry name" value="Actin-like ATPase domain"/>
    <property type="match status" value="2"/>
</dbReference>
<dbReference type="EMBL" id="JAFIQO010000118">
    <property type="protein sequence ID" value="MBP0057530.1"/>
    <property type="molecule type" value="Genomic_DNA"/>
</dbReference>
<reference evidence="7 10" key="2">
    <citation type="submission" date="2021-02" db="EMBL/GenBank/DDBJ databases">
        <title>Lactate utilizing bacteria of the human gut.</title>
        <authorList>
            <person name="Sheridan P.O."/>
        </authorList>
    </citation>
    <scope>NUCLEOTIDE SEQUENCE [LARGE SCALE GENOMIC DNA]</scope>
    <source>
        <strain evidence="7 10">HTF-83D</strain>
    </source>
</reference>
<protein>
    <recommendedName>
        <fullName evidence="6">Cell shape-determining protein MreB</fullName>
    </recommendedName>
</protein>
<accession>A0A6N7YG81</accession>
<comment type="similarity">
    <text evidence="5 6">Belongs to the FtsA/MreB family.</text>
</comment>
<dbReference type="PANTHER" id="PTHR42749">
    <property type="entry name" value="CELL SHAPE-DETERMINING PROTEIN MREB"/>
    <property type="match status" value="1"/>
</dbReference>